<gene>
    <name evidence="2" type="ORF">B5D80_02350</name>
</gene>
<dbReference type="NCBIfam" id="TIGR00778">
    <property type="entry name" value="ahpD_dom"/>
    <property type="match status" value="1"/>
</dbReference>
<comment type="caution">
    <text evidence="2">The sequence shown here is derived from an EMBL/GenBank/DDBJ whole genome shotgun (WGS) entry which is preliminary data.</text>
</comment>
<evidence type="ECO:0000259" key="1">
    <source>
        <dbReference type="Pfam" id="PF02627"/>
    </source>
</evidence>
<dbReference type="InterPro" id="IPR029032">
    <property type="entry name" value="AhpD-like"/>
</dbReference>
<keyword evidence="2" id="KW-0560">Oxidoreductase</keyword>
<dbReference type="Proteomes" id="UP000197174">
    <property type="component" value="Unassembled WGS sequence"/>
</dbReference>
<evidence type="ECO:0000313" key="2">
    <source>
        <dbReference type="EMBL" id="OWV13000.1"/>
    </source>
</evidence>
<reference evidence="2 3" key="1">
    <citation type="submission" date="2017-03" db="EMBL/GenBank/DDBJ databases">
        <title>Whole genome sequence of Micromonospora wenchangensis, isolated from mangrove soil.</title>
        <authorList>
            <person name="Yang H."/>
        </authorList>
    </citation>
    <scope>NUCLEOTIDE SEQUENCE [LARGE SCALE GENOMIC DNA]</scope>
    <source>
        <strain evidence="2 3">CCTCC AA 2012002</strain>
    </source>
</reference>
<accession>A0A246RTC0</accession>
<proteinExistence type="predicted"/>
<name>A0A246RTC0_9ACTN</name>
<dbReference type="PANTHER" id="PTHR35446">
    <property type="entry name" value="SI:CH211-175M2.5"/>
    <property type="match status" value="1"/>
</dbReference>
<dbReference type="InterPro" id="IPR004675">
    <property type="entry name" value="AhpD_core"/>
</dbReference>
<dbReference type="Gene3D" id="1.20.1290.10">
    <property type="entry name" value="AhpD-like"/>
    <property type="match status" value="1"/>
</dbReference>
<evidence type="ECO:0000313" key="3">
    <source>
        <dbReference type="Proteomes" id="UP000197174"/>
    </source>
</evidence>
<dbReference type="Pfam" id="PF02627">
    <property type="entry name" value="CMD"/>
    <property type="match status" value="1"/>
</dbReference>
<dbReference type="SUPFAM" id="SSF69118">
    <property type="entry name" value="AhpD-like"/>
    <property type="match status" value="1"/>
</dbReference>
<dbReference type="InterPro" id="IPR003779">
    <property type="entry name" value="CMD-like"/>
</dbReference>
<dbReference type="EMBL" id="MZMV01000002">
    <property type="protein sequence ID" value="OWV13000.1"/>
    <property type="molecule type" value="Genomic_DNA"/>
</dbReference>
<protein>
    <submittedName>
        <fullName evidence="2">Alkylhydroperoxidase</fullName>
    </submittedName>
</protein>
<feature type="domain" description="Carboxymuconolactone decarboxylase-like" evidence="1">
    <location>
        <begin position="51"/>
        <end position="105"/>
    </location>
</feature>
<dbReference type="GO" id="GO:0051920">
    <property type="term" value="F:peroxiredoxin activity"/>
    <property type="evidence" value="ECO:0007669"/>
    <property type="project" value="InterPro"/>
</dbReference>
<organism evidence="2 3">
    <name type="scientific">Micromonospora wenchangensis</name>
    <dbReference type="NCBI Taxonomy" id="1185415"/>
    <lineage>
        <taxon>Bacteria</taxon>
        <taxon>Bacillati</taxon>
        <taxon>Actinomycetota</taxon>
        <taxon>Actinomycetes</taxon>
        <taxon>Micromonosporales</taxon>
        <taxon>Micromonosporaceae</taxon>
        <taxon>Micromonospora</taxon>
    </lineage>
</organism>
<keyword evidence="2" id="KW-0575">Peroxidase</keyword>
<dbReference type="PANTHER" id="PTHR35446:SF3">
    <property type="entry name" value="CMD DOMAIN-CONTAINING PROTEIN"/>
    <property type="match status" value="1"/>
</dbReference>
<dbReference type="AlphaFoldDB" id="A0A246RTC0"/>
<sequence length="186" mass="19806">MSRPGFTTHTLDTAPDAARPTMVGVQRKLGHLPGAVGLMAESPELLKGFLTASATFETTDLAPVEREVVVLAVATRNRCHLCVAMHTATLHRLGAAADLIAALRDGTELPEPRLAALRRFTLAVLDHAGDVPDDELTAFLDAGYRPRHALDVVLGVGTYTISTLANRLTRAPLDPPLAAYAWEPAA</sequence>
<keyword evidence="3" id="KW-1185">Reference proteome</keyword>
<dbReference type="OrthoDB" id="122912at2"/>